<keyword evidence="6" id="KW-0408">Iron</keyword>
<dbReference type="SUPFAM" id="SSF56935">
    <property type="entry name" value="Porins"/>
    <property type="match status" value="1"/>
</dbReference>
<keyword evidence="9 11" id="KW-0472">Membrane</keyword>
<dbReference type="GO" id="GO:0006826">
    <property type="term" value="P:iron ion transport"/>
    <property type="evidence" value="ECO:0007669"/>
    <property type="project" value="UniProtKB-KW"/>
</dbReference>
<dbReference type="RefSeq" id="WP_310798884.1">
    <property type="nucleotide sequence ID" value="NZ_CP123872.1"/>
</dbReference>
<dbReference type="PANTHER" id="PTHR32552:SF81">
    <property type="entry name" value="TONB-DEPENDENT OUTER MEMBRANE RECEPTOR"/>
    <property type="match status" value="1"/>
</dbReference>
<feature type="chain" id="PRO_5041343207" evidence="14">
    <location>
        <begin position="31"/>
        <end position="779"/>
    </location>
</feature>
<evidence type="ECO:0000313" key="17">
    <source>
        <dbReference type="EMBL" id="WND03035.1"/>
    </source>
</evidence>
<feature type="domain" description="TonB-dependent receptor-like beta-barrel" evidence="15">
    <location>
        <begin position="282"/>
        <end position="744"/>
    </location>
</feature>
<evidence type="ECO:0000256" key="12">
    <source>
        <dbReference type="RuleBase" id="RU003357"/>
    </source>
</evidence>
<comment type="subcellular location">
    <subcellularLocation>
        <location evidence="1 11">Cell outer membrane</location>
        <topology evidence="1 11">Multi-pass membrane protein</topology>
    </subcellularLocation>
</comment>
<evidence type="ECO:0000256" key="1">
    <source>
        <dbReference type="ARBA" id="ARBA00004571"/>
    </source>
</evidence>
<keyword evidence="2 11" id="KW-0813">Transport</keyword>
<dbReference type="PANTHER" id="PTHR32552">
    <property type="entry name" value="FERRICHROME IRON RECEPTOR-RELATED"/>
    <property type="match status" value="1"/>
</dbReference>
<dbReference type="GO" id="GO:0009279">
    <property type="term" value="C:cell outer membrane"/>
    <property type="evidence" value="ECO:0007669"/>
    <property type="project" value="UniProtKB-SubCell"/>
</dbReference>
<evidence type="ECO:0000256" key="13">
    <source>
        <dbReference type="SAM" id="MobiDB-lite"/>
    </source>
</evidence>
<evidence type="ECO:0000256" key="10">
    <source>
        <dbReference type="ARBA" id="ARBA00023237"/>
    </source>
</evidence>
<evidence type="ECO:0000256" key="8">
    <source>
        <dbReference type="ARBA" id="ARBA00023077"/>
    </source>
</evidence>
<dbReference type="PROSITE" id="PS52016">
    <property type="entry name" value="TONB_DEPENDENT_REC_3"/>
    <property type="match status" value="1"/>
</dbReference>
<dbReference type="InterPro" id="IPR037066">
    <property type="entry name" value="Plug_dom_sf"/>
</dbReference>
<dbReference type="KEGG" id="tmk:QGN29_01480"/>
<evidence type="ECO:0000256" key="2">
    <source>
        <dbReference type="ARBA" id="ARBA00022448"/>
    </source>
</evidence>
<protein>
    <submittedName>
        <fullName evidence="17">TonB-dependent receptor</fullName>
    </submittedName>
</protein>
<evidence type="ECO:0000313" key="18">
    <source>
        <dbReference type="Proteomes" id="UP001268683"/>
    </source>
</evidence>
<evidence type="ECO:0000256" key="5">
    <source>
        <dbReference type="ARBA" id="ARBA00022692"/>
    </source>
</evidence>
<dbReference type="InterPro" id="IPR039426">
    <property type="entry name" value="TonB-dep_rcpt-like"/>
</dbReference>
<dbReference type="Pfam" id="PF07715">
    <property type="entry name" value="Plug"/>
    <property type="match status" value="1"/>
</dbReference>
<dbReference type="InterPro" id="IPR036942">
    <property type="entry name" value="Beta-barrel_TonB_sf"/>
</dbReference>
<comment type="similarity">
    <text evidence="11 12">Belongs to the TonB-dependent receptor family.</text>
</comment>
<dbReference type="EMBL" id="CP123872">
    <property type="protein sequence ID" value="WND03035.1"/>
    <property type="molecule type" value="Genomic_DNA"/>
</dbReference>
<keyword evidence="3 11" id="KW-1134">Transmembrane beta strand</keyword>
<evidence type="ECO:0000256" key="7">
    <source>
        <dbReference type="ARBA" id="ARBA00023065"/>
    </source>
</evidence>
<evidence type="ECO:0000259" key="16">
    <source>
        <dbReference type="Pfam" id="PF07715"/>
    </source>
</evidence>
<proteinExistence type="inferred from homology"/>
<evidence type="ECO:0000256" key="3">
    <source>
        <dbReference type="ARBA" id="ARBA00022452"/>
    </source>
</evidence>
<feature type="signal peptide" evidence="14">
    <location>
        <begin position="1"/>
        <end position="30"/>
    </location>
</feature>
<keyword evidence="7" id="KW-0406">Ion transport</keyword>
<keyword evidence="18" id="KW-1185">Reference proteome</keyword>
<dbReference type="Proteomes" id="UP001268683">
    <property type="component" value="Chromosome"/>
</dbReference>
<evidence type="ECO:0000256" key="14">
    <source>
        <dbReference type="SAM" id="SignalP"/>
    </source>
</evidence>
<evidence type="ECO:0000259" key="15">
    <source>
        <dbReference type="Pfam" id="PF00593"/>
    </source>
</evidence>
<dbReference type="InterPro" id="IPR012910">
    <property type="entry name" value="Plug_dom"/>
</dbReference>
<dbReference type="Pfam" id="PF00593">
    <property type="entry name" value="TonB_dep_Rec_b-barrel"/>
    <property type="match status" value="1"/>
</dbReference>
<keyword evidence="17" id="KW-0675">Receptor</keyword>
<keyword evidence="5 11" id="KW-0812">Transmembrane</keyword>
<keyword evidence="4" id="KW-0410">Iron transport</keyword>
<dbReference type="Gene3D" id="2.40.170.20">
    <property type="entry name" value="TonB-dependent receptor, beta-barrel domain"/>
    <property type="match status" value="1"/>
</dbReference>
<dbReference type="AlphaFoldDB" id="A0AA52HAS0"/>
<keyword evidence="8 12" id="KW-0798">TonB box</keyword>
<reference evidence="17" key="1">
    <citation type="submission" date="2023-04" db="EMBL/GenBank/DDBJ databases">
        <title>Complete genome sequence of Temperatibacter marinus.</title>
        <authorList>
            <person name="Rong J.-C."/>
            <person name="Yi M.-L."/>
            <person name="Zhao Q."/>
        </authorList>
    </citation>
    <scope>NUCLEOTIDE SEQUENCE</scope>
    <source>
        <strain evidence="17">NBRC 110045</strain>
    </source>
</reference>
<evidence type="ECO:0000256" key="6">
    <source>
        <dbReference type="ARBA" id="ARBA00023004"/>
    </source>
</evidence>
<feature type="domain" description="TonB-dependent receptor plug" evidence="16">
    <location>
        <begin position="52"/>
        <end position="154"/>
    </location>
</feature>
<name>A0AA52HAS0_9PROT</name>
<dbReference type="Gene3D" id="2.170.130.10">
    <property type="entry name" value="TonB-dependent receptor, plug domain"/>
    <property type="match status" value="1"/>
</dbReference>
<gene>
    <name evidence="17" type="ORF">QGN29_01480</name>
</gene>
<accession>A0AA52HAS0</accession>
<keyword evidence="10 11" id="KW-0998">Cell outer membrane</keyword>
<evidence type="ECO:0000256" key="9">
    <source>
        <dbReference type="ARBA" id="ARBA00023136"/>
    </source>
</evidence>
<evidence type="ECO:0000256" key="11">
    <source>
        <dbReference type="PROSITE-ProRule" id="PRU01360"/>
    </source>
</evidence>
<dbReference type="InterPro" id="IPR000531">
    <property type="entry name" value="Beta-barrel_TonB"/>
</dbReference>
<keyword evidence="14" id="KW-0732">Signal</keyword>
<organism evidence="17 18">
    <name type="scientific">Temperatibacter marinus</name>
    <dbReference type="NCBI Taxonomy" id="1456591"/>
    <lineage>
        <taxon>Bacteria</taxon>
        <taxon>Pseudomonadati</taxon>
        <taxon>Pseudomonadota</taxon>
        <taxon>Alphaproteobacteria</taxon>
        <taxon>Kordiimonadales</taxon>
        <taxon>Temperatibacteraceae</taxon>
        <taxon>Temperatibacter</taxon>
    </lineage>
</organism>
<sequence length="779" mass="85422">MNSNAKISKFLMGTASVAALSFGMSAAGSAQDDDEHMLEEIVVTATKRSASIQDVPMAITALSGDSLKDSLTTEIRDLDKNVAGLSFRMNGNNVTPIIRGAGVAGTSDVAVPVYIDGAYKSNTIMALAGFLDVERVETLRGPQGTLFGRNSMGGLIHIVTKKPSTEGIDYGGAMTFGNYGAAKFEGFVNVPLGEKLAFRLTARDAKRDPYQENVYNPGTGFKDEDNTYARLQVQYDVTEDLALRAGYTYWRDNANGNGSYGAKPIGVPINLDRVDANGNYMTDGKNGYLDQRYSTRVGFNGGRDNAGLYENGEGLVLPDPMQVSFDFTPYRDIDEDTIFVALDWAFEGHELKINAERTEFTEVRISDADFSPKRNWVEGQDNGVTSTQIDAYINSTHDGDLQYTVGGYYYDSVDPGTGYAWLFGYNGEWTGLARDEVYWSPWSWVGGRSDFGAKSLALYGNATYNLSEKLIAEVGLRYTDDERTNGNQSTIYGTHNTGGNTVPEYDPATSYTTESGDNVDYKIGLVYHVNDDMMVYANTASGYILGGLSGGSDSQLLPNQTAASYEAGFKSTWLDGRMQINASAFMVSYDNLLTTVYDTGPNDIAIARSIIGGSIKSKGIEAELKFSPMENFHIEANTSIDFSNFDEFGAPNNYDVGPELFVLDGKDLPFTPKFTLGLAMTYELDLGDSGMLIPRFQSYTSTSYKAHPVGYFFSRQDGYTKIDLSMTWISADEQFNVKAFIKNVTDVINVNSISTFSRARVMADYSDPRTFGIRFGYNF</sequence>
<feature type="region of interest" description="Disordered" evidence="13">
    <location>
        <begin position="485"/>
        <end position="504"/>
    </location>
</feature>
<feature type="compositionally biased region" description="Polar residues" evidence="13">
    <location>
        <begin position="485"/>
        <end position="500"/>
    </location>
</feature>
<evidence type="ECO:0000256" key="4">
    <source>
        <dbReference type="ARBA" id="ARBA00022496"/>
    </source>
</evidence>